<evidence type="ECO:0000313" key="2">
    <source>
        <dbReference type="EMBL" id="CDW80125.1"/>
    </source>
</evidence>
<feature type="region of interest" description="Disordered" evidence="1">
    <location>
        <begin position="1"/>
        <end position="24"/>
    </location>
</feature>
<gene>
    <name evidence="2" type="primary">Contig15139.g16133</name>
    <name evidence="2" type="ORF">STYLEM_9121</name>
</gene>
<dbReference type="EMBL" id="CCKQ01008661">
    <property type="protein sequence ID" value="CDW80125.1"/>
    <property type="molecule type" value="Genomic_DNA"/>
</dbReference>
<accession>A0A078AD00</accession>
<sequence>MIRKNLISPSPQQIHNQQPHHQQSRIKNNLFQEEDSNWNMYHVQNPIFQTEVINPHSNPHQQLQNDEFSMQNHHHHHHPNQMPSPFYNQKIFSTYRSNHQSHNNLQQEQLNYREIHPMFFVSREQPHQMQATQNLTENMEGRMQDLMSEEENFINVNQMVKSESTNHLSLADKTMKMRMMYQRNQESINEVGYQGIQPMMSDFSELNNNSNNNQAANGNKNRRQQKQKRKACTEKRGLLTFYLSSLTEKELVKNTLTGFVIDQVLIRGPMTFDQIEKIVEEKFQELRKPNGRKYDQDKIQKCIMSTLTANGLFEQIEKAGKRKRAEQDYQKYWKVKEQEAFEYLRLEEQKFVNLYQLIISIKEQHKIQAESKNQKVQDQ</sequence>
<dbReference type="InParanoid" id="A0A078AD00"/>
<proteinExistence type="predicted"/>
<dbReference type="OrthoDB" id="10677285at2759"/>
<protein>
    <submittedName>
        <fullName evidence="2">Uncharacterized protein</fullName>
    </submittedName>
</protein>
<organism evidence="2 3">
    <name type="scientific">Stylonychia lemnae</name>
    <name type="common">Ciliate</name>
    <dbReference type="NCBI Taxonomy" id="5949"/>
    <lineage>
        <taxon>Eukaryota</taxon>
        <taxon>Sar</taxon>
        <taxon>Alveolata</taxon>
        <taxon>Ciliophora</taxon>
        <taxon>Intramacronucleata</taxon>
        <taxon>Spirotrichea</taxon>
        <taxon>Stichotrichia</taxon>
        <taxon>Sporadotrichida</taxon>
        <taxon>Oxytrichidae</taxon>
        <taxon>Stylonychinae</taxon>
        <taxon>Stylonychia</taxon>
    </lineage>
</organism>
<feature type="compositionally biased region" description="Low complexity" evidence="1">
    <location>
        <begin position="7"/>
        <end position="21"/>
    </location>
</feature>
<dbReference type="AlphaFoldDB" id="A0A078AD00"/>
<feature type="compositionally biased region" description="Basic residues" evidence="1">
    <location>
        <begin position="220"/>
        <end position="230"/>
    </location>
</feature>
<evidence type="ECO:0000313" key="3">
    <source>
        <dbReference type="Proteomes" id="UP000039865"/>
    </source>
</evidence>
<dbReference type="Proteomes" id="UP000039865">
    <property type="component" value="Unassembled WGS sequence"/>
</dbReference>
<reference evidence="2 3" key="1">
    <citation type="submission" date="2014-06" db="EMBL/GenBank/DDBJ databases">
        <authorList>
            <person name="Swart Estienne"/>
        </authorList>
    </citation>
    <scope>NUCLEOTIDE SEQUENCE [LARGE SCALE GENOMIC DNA]</scope>
    <source>
        <strain evidence="2 3">130c</strain>
    </source>
</reference>
<name>A0A078AD00_STYLE</name>
<evidence type="ECO:0000256" key="1">
    <source>
        <dbReference type="SAM" id="MobiDB-lite"/>
    </source>
</evidence>
<feature type="compositionally biased region" description="Low complexity" evidence="1">
    <location>
        <begin position="207"/>
        <end position="219"/>
    </location>
</feature>
<keyword evidence="3" id="KW-1185">Reference proteome</keyword>
<feature type="region of interest" description="Disordered" evidence="1">
    <location>
        <begin position="201"/>
        <end position="230"/>
    </location>
</feature>